<dbReference type="InterPro" id="IPR037365">
    <property type="entry name" value="Slowmo/Ups"/>
</dbReference>
<reference evidence="2" key="1">
    <citation type="submission" date="2020-04" db="EMBL/GenBank/DDBJ databases">
        <authorList>
            <person name="Neveu A P."/>
        </authorList>
    </citation>
    <scope>NUCLEOTIDE SEQUENCE</scope>
    <source>
        <tissue evidence="2">Whole embryo</tissue>
    </source>
</reference>
<protein>
    <submittedName>
        <fullName evidence="2">PRELI domain-containing protein 1, mitochondrial-like</fullName>
    </submittedName>
</protein>
<proteinExistence type="evidence at transcript level"/>
<gene>
    <name evidence="2" type="primary">Prelid1</name>
</gene>
<dbReference type="InterPro" id="IPR006797">
    <property type="entry name" value="PRELI/MSF1_dom"/>
</dbReference>
<dbReference type="PANTHER" id="PTHR11158">
    <property type="entry name" value="MSF1/PX19 RELATED"/>
    <property type="match status" value="1"/>
</dbReference>
<organism evidence="2">
    <name type="scientific">Phallusia mammillata</name>
    <dbReference type="NCBI Taxonomy" id="59560"/>
    <lineage>
        <taxon>Eukaryota</taxon>
        <taxon>Metazoa</taxon>
        <taxon>Chordata</taxon>
        <taxon>Tunicata</taxon>
        <taxon>Ascidiacea</taxon>
        <taxon>Phlebobranchia</taxon>
        <taxon>Ascidiidae</taxon>
        <taxon>Phallusia</taxon>
    </lineage>
</organism>
<name>A0A6F9DQG8_9ASCI</name>
<dbReference type="AlphaFoldDB" id="A0A6F9DQG8"/>
<dbReference type="Pfam" id="PF04707">
    <property type="entry name" value="PRELI"/>
    <property type="match status" value="1"/>
</dbReference>
<dbReference type="PROSITE" id="PS50904">
    <property type="entry name" value="PRELI_MSF1"/>
    <property type="match status" value="1"/>
</dbReference>
<sequence>MDTSKYGSICNLISTSWHNAVSSFWMKYPNQYSKHVLTEDVLERSITPDGKLYTRRILSKTNPLPHWGRWVFSANLKQMVPILEESIVDPVTKTMKVYTWNISYKQMMDVQECMTIREPEMSSTMITREGWIDSSYKGFRRVLRQFGLTRWKSNAKKAHLGYVSMLQLHSTSNNSNAYNKEHTMESIKQAKDKAKDKAKQQAINLASMAQKFVTEKS</sequence>
<evidence type="ECO:0000313" key="2">
    <source>
        <dbReference type="EMBL" id="CAB3265145.1"/>
    </source>
</evidence>
<feature type="domain" description="PRELI/MSF1" evidence="1">
    <location>
        <begin position="4"/>
        <end position="174"/>
    </location>
</feature>
<dbReference type="EMBL" id="LR789283">
    <property type="protein sequence ID" value="CAB3265145.1"/>
    <property type="molecule type" value="mRNA"/>
</dbReference>
<evidence type="ECO:0000259" key="1">
    <source>
        <dbReference type="PROSITE" id="PS50904"/>
    </source>
</evidence>
<accession>A0A6F9DQG8</accession>
<dbReference type="GO" id="GO:0005758">
    <property type="term" value="C:mitochondrial intermembrane space"/>
    <property type="evidence" value="ECO:0007669"/>
    <property type="project" value="InterPro"/>
</dbReference>